<evidence type="ECO:0000313" key="4">
    <source>
        <dbReference type="EMBL" id="ANJ71454.1"/>
    </source>
</evidence>
<dbReference type="InterPro" id="IPR012902">
    <property type="entry name" value="N_methyl_site"/>
</dbReference>
<dbReference type="PANTHER" id="PTHR30093:SF34">
    <property type="entry name" value="PREPILIN PEPTIDASE-DEPENDENT PROTEIN D"/>
    <property type="match status" value="1"/>
</dbReference>
<reference evidence="5" key="1">
    <citation type="submission" date="2016-06" db="EMBL/GenBank/DDBJ databases">
        <authorList>
            <person name="Xu Y."/>
            <person name="Nagy A."/>
            <person name="Yan X."/>
            <person name="Kim S.W."/>
            <person name="Haley B."/>
            <person name="Liu N.T."/>
            <person name="Nou X."/>
        </authorList>
    </citation>
    <scope>NUCLEOTIDE SEQUENCE [LARGE SCALE GENOMIC DNA]</scope>
    <source>
        <strain evidence="5">ATCC 49129</strain>
    </source>
</reference>
<evidence type="ECO:0000256" key="2">
    <source>
        <dbReference type="ARBA" id="ARBA00022481"/>
    </source>
</evidence>
<comment type="similarity">
    <text evidence="1 3">Belongs to the N-Me-Phe pilin family.</text>
</comment>
<dbReference type="GO" id="GO:0007155">
    <property type="term" value="P:cell adhesion"/>
    <property type="evidence" value="ECO:0007669"/>
    <property type="project" value="InterPro"/>
</dbReference>
<keyword evidence="2" id="KW-0488">Methylation</keyword>
<dbReference type="InterPro" id="IPR001082">
    <property type="entry name" value="Pilin"/>
</dbReference>
<sequence length="161" mass="16715">MKSMRINKRVQKGFTLIELMIVVAIIGILAAIALPAYNNYMVKSKLVEATTDLDAAKIAVTEAFTSAGTGAFPSASPVAPLASNAKYVRAVSYANNASQVSVVVQLSMPGTSQIDQKYLGIFGVGQADGTVSWTCGTATATATAPASQASMYPYLPAACQN</sequence>
<proteinExistence type="inferred from homology"/>
<dbReference type="Pfam" id="PF00114">
    <property type="entry name" value="Pilin"/>
    <property type="match status" value="1"/>
</dbReference>
<dbReference type="InterPro" id="IPR045584">
    <property type="entry name" value="Pilin-like"/>
</dbReference>
<dbReference type="Pfam" id="PF07963">
    <property type="entry name" value="N_methyl"/>
    <property type="match status" value="1"/>
</dbReference>
<evidence type="ECO:0000256" key="1">
    <source>
        <dbReference type="ARBA" id="ARBA00005233"/>
    </source>
</evidence>
<dbReference type="PROSITE" id="PS00409">
    <property type="entry name" value="PROKAR_NTER_METHYL"/>
    <property type="match status" value="1"/>
</dbReference>
<dbReference type="OrthoDB" id="8607132at2"/>
<dbReference type="GeneID" id="61524916"/>
<dbReference type="PANTHER" id="PTHR30093">
    <property type="entry name" value="GENERAL SECRETION PATHWAY PROTEIN G"/>
    <property type="match status" value="1"/>
</dbReference>
<keyword evidence="5" id="KW-1185">Reference proteome</keyword>
<organism evidence="4 5">
    <name type="scientific">Ralstonia insidiosa</name>
    <dbReference type="NCBI Taxonomy" id="190721"/>
    <lineage>
        <taxon>Bacteria</taxon>
        <taxon>Pseudomonadati</taxon>
        <taxon>Pseudomonadota</taxon>
        <taxon>Betaproteobacteria</taxon>
        <taxon>Burkholderiales</taxon>
        <taxon>Burkholderiaceae</taxon>
        <taxon>Ralstonia</taxon>
    </lineage>
</organism>
<dbReference type="GO" id="GO:0009289">
    <property type="term" value="C:pilus"/>
    <property type="evidence" value="ECO:0007669"/>
    <property type="project" value="InterPro"/>
</dbReference>
<keyword evidence="3" id="KW-0281">Fimbrium</keyword>
<dbReference type="EMBL" id="CP016022">
    <property type="protein sequence ID" value="ANJ71454.1"/>
    <property type="molecule type" value="Genomic_DNA"/>
</dbReference>
<accession>A0A191ZTM9</accession>
<evidence type="ECO:0000256" key="3">
    <source>
        <dbReference type="RuleBase" id="RU000389"/>
    </source>
</evidence>
<dbReference type="AlphaFoldDB" id="A0A191ZTM9"/>
<dbReference type="SUPFAM" id="SSF54523">
    <property type="entry name" value="Pili subunits"/>
    <property type="match status" value="1"/>
</dbReference>
<dbReference type="Gene3D" id="3.30.700.10">
    <property type="entry name" value="Glycoprotein, Type 4 Pilin"/>
    <property type="match status" value="1"/>
</dbReference>
<dbReference type="NCBIfam" id="TIGR02532">
    <property type="entry name" value="IV_pilin_GFxxxE"/>
    <property type="match status" value="1"/>
</dbReference>
<dbReference type="Proteomes" id="UP000078572">
    <property type="component" value="Chromosome 1"/>
</dbReference>
<gene>
    <name evidence="4" type="ORF">A9Y76_02695</name>
</gene>
<name>A0A191ZTM9_9RALS</name>
<evidence type="ECO:0000313" key="5">
    <source>
        <dbReference type="Proteomes" id="UP000078572"/>
    </source>
</evidence>
<dbReference type="RefSeq" id="WP_064801788.1">
    <property type="nucleotide sequence ID" value="NZ_CP016022.1"/>
</dbReference>
<protein>
    <submittedName>
        <fullName evidence="4">Prepilin-type N-terminal cleavage/methylation domain-containing protein</fullName>
    </submittedName>
</protein>